<reference evidence="14" key="1">
    <citation type="submission" date="2024-02" db="UniProtKB">
        <authorList>
            <consortium name="WormBaseParasite"/>
        </authorList>
    </citation>
    <scope>IDENTIFICATION</scope>
</reference>
<evidence type="ECO:0000256" key="7">
    <source>
        <dbReference type="ARBA" id="ARBA00022989"/>
    </source>
</evidence>
<keyword evidence="9 12" id="KW-0472">Membrane</keyword>
<feature type="transmembrane region" description="Helical" evidence="12">
    <location>
        <begin position="409"/>
        <end position="427"/>
    </location>
</feature>
<keyword evidence="3" id="KW-0813">Transport</keyword>
<evidence type="ECO:0000313" key="14">
    <source>
        <dbReference type="WBParaSite" id="MBELARI_LOCUS2441"/>
    </source>
</evidence>
<dbReference type="GO" id="GO:0015252">
    <property type="term" value="F:proton channel activity"/>
    <property type="evidence" value="ECO:0007669"/>
    <property type="project" value="InterPro"/>
</dbReference>
<keyword evidence="10" id="KW-0407">Ion channel</keyword>
<evidence type="ECO:0000256" key="9">
    <source>
        <dbReference type="ARBA" id="ARBA00023136"/>
    </source>
</evidence>
<comment type="subcellular location">
    <subcellularLocation>
        <location evidence="1">Cell membrane</location>
        <topology evidence="1">Multi-pass membrane protein</topology>
    </subcellularLocation>
</comment>
<feature type="region of interest" description="Disordered" evidence="11">
    <location>
        <begin position="165"/>
        <end position="218"/>
    </location>
</feature>
<feature type="transmembrane region" description="Helical" evidence="12">
    <location>
        <begin position="707"/>
        <end position="724"/>
    </location>
</feature>
<feature type="transmembrane region" description="Helical" evidence="12">
    <location>
        <begin position="502"/>
        <end position="522"/>
    </location>
</feature>
<keyword evidence="4" id="KW-1003">Cell membrane</keyword>
<dbReference type="PANTHER" id="PTHR21522:SF33">
    <property type="entry name" value="OTOPETRIN-2"/>
    <property type="match status" value="1"/>
</dbReference>
<feature type="transmembrane region" description="Helical" evidence="12">
    <location>
        <begin position="229"/>
        <end position="248"/>
    </location>
</feature>
<dbReference type="Pfam" id="PF03189">
    <property type="entry name" value="Otopetrin"/>
    <property type="match status" value="1"/>
</dbReference>
<evidence type="ECO:0000256" key="4">
    <source>
        <dbReference type="ARBA" id="ARBA00022475"/>
    </source>
</evidence>
<proteinExistence type="inferred from homology"/>
<evidence type="ECO:0000256" key="12">
    <source>
        <dbReference type="SAM" id="Phobius"/>
    </source>
</evidence>
<dbReference type="PANTHER" id="PTHR21522">
    <property type="entry name" value="PROTON CHANNEL OTOP"/>
    <property type="match status" value="1"/>
</dbReference>
<protein>
    <submittedName>
        <fullName evidence="14">Uncharacterized protein</fullName>
    </submittedName>
</protein>
<evidence type="ECO:0000256" key="2">
    <source>
        <dbReference type="ARBA" id="ARBA00006513"/>
    </source>
</evidence>
<evidence type="ECO:0000256" key="6">
    <source>
        <dbReference type="ARBA" id="ARBA00022781"/>
    </source>
</evidence>
<feature type="transmembrane region" description="Helical" evidence="12">
    <location>
        <begin position="552"/>
        <end position="571"/>
    </location>
</feature>
<keyword evidence="13" id="KW-1185">Reference proteome</keyword>
<evidence type="ECO:0000256" key="10">
    <source>
        <dbReference type="ARBA" id="ARBA00023303"/>
    </source>
</evidence>
<dbReference type="AlphaFoldDB" id="A0AAF3F6M8"/>
<keyword evidence="5 12" id="KW-0812">Transmembrane</keyword>
<evidence type="ECO:0000313" key="13">
    <source>
        <dbReference type="Proteomes" id="UP000887575"/>
    </source>
</evidence>
<feature type="transmembrane region" description="Helical" evidence="12">
    <location>
        <begin position="661"/>
        <end position="687"/>
    </location>
</feature>
<accession>A0AAF3F6M8</accession>
<dbReference type="InterPro" id="IPR004878">
    <property type="entry name" value="Otopetrin"/>
</dbReference>
<feature type="transmembrane region" description="Helical" evidence="12">
    <location>
        <begin position="583"/>
        <end position="606"/>
    </location>
</feature>
<feature type="region of interest" description="Disordered" evidence="11">
    <location>
        <begin position="121"/>
        <end position="140"/>
    </location>
</feature>
<sequence length="778" mass="87997">MARIDEADEMGKDEICMENPIFSINDDDDPNPIVHLTDRPNNIQQLSKIDETEERVENLDTHQMSTFGHQGTPIDFERLREIDFEGNLRLGEALEGIDDESDEMEKVEEKTRPNTIRRFFSQSGPFKPKANRLSSRQIEERDLEKTRKKLTKSWVNSSIFRKHTDEEESVEAANLSMDPPPRFKDLENEENPGLRAANSEQASSQLEEPPWDHSPSETRWINNKEAKSSMMTALTAFYCLFITIFALVLELSHLLSGDEERKMNPKDWIFGLYMYGCGIIFFIYMYSVLLLNPRWFSSIGGIKRLFGLKKTADSGESSSTSSANSEAATIRMVSHTSPSAGSLFLRLGCVAFGVIGLVFNSFLVFLCLSSDSSCSRLQASLDICAIIFIFIQMHFIFCNSKLSISGSHTIARLGTMHLIAANLWTWVRYILMEEGVMEKEIRETFKNKKLGNKTSSAEEEEHHGKPGKILLNTLIANYDTDKCRAAECILGKIWENGSLSEVMYTAIVEYSLIGAAVMFIVWRNIGRHYNSSGQYVKRKHQIRVDCSKTTTGLFLGLAFLATSFTSMVVYYGLSSMNEKKKAAYVYAITDIIQYIFSSIGCGIAIYQMRKLQYYSNVEKESNKSDKAHTELLDQILLSLGLVGELIYSVAGLVGLTGDRHWVALAFVLLVVHICRILQVGLQTFLLYMAGRVRVSGADRVSQPGKQAVTFLLVANLALFLMNLFESEKAGVSDIITDFYGKRSWVFLVRSFSPLTIFYRFHSSVCLAEIWKNVYARKD</sequence>
<keyword evidence="7 12" id="KW-1133">Transmembrane helix</keyword>
<dbReference type="Proteomes" id="UP000887575">
    <property type="component" value="Unassembled WGS sequence"/>
</dbReference>
<name>A0AAF3F6M8_9BILA</name>
<evidence type="ECO:0000256" key="1">
    <source>
        <dbReference type="ARBA" id="ARBA00004651"/>
    </source>
</evidence>
<feature type="transmembrane region" description="Helical" evidence="12">
    <location>
        <begin position="268"/>
        <end position="291"/>
    </location>
</feature>
<evidence type="ECO:0000256" key="5">
    <source>
        <dbReference type="ARBA" id="ARBA00022692"/>
    </source>
</evidence>
<dbReference type="WBParaSite" id="MBELARI_LOCUS2441">
    <property type="protein sequence ID" value="MBELARI_LOCUS2441"/>
    <property type="gene ID" value="MBELARI_LOCUS2441"/>
</dbReference>
<comment type="similarity">
    <text evidence="2">Belongs to the otopetrin family.</text>
</comment>
<dbReference type="GO" id="GO:0005886">
    <property type="term" value="C:plasma membrane"/>
    <property type="evidence" value="ECO:0007669"/>
    <property type="project" value="UniProtKB-SubCell"/>
</dbReference>
<evidence type="ECO:0000256" key="11">
    <source>
        <dbReference type="SAM" id="MobiDB-lite"/>
    </source>
</evidence>
<feature type="transmembrane region" description="Helical" evidence="12">
    <location>
        <begin position="635"/>
        <end position="655"/>
    </location>
</feature>
<evidence type="ECO:0000256" key="8">
    <source>
        <dbReference type="ARBA" id="ARBA00023065"/>
    </source>
</evidence>
<keyword evidence="8" id="KW-0406">Ion transport</keyword>
<evidence type="ECO:0000256" key="3">
    <source>
        <dbReference type="ARBA" id="ARBA00022448"/>
    </source>
</evidence>
<feature type="transmembrane region" description="Helical" evidence="12">
    <location>
        <begin position="377"/>
        <end position="397"/>
    </location>
</feature>
<keyword evidence="6" id="KW-0375">Hydrogen ion transport</keyword>
<organism evidence="13 14">
    <name type="scientific">Mesorhabditis belari</name>
    <dbReference type="NCBI Taxonomy" id="2138241"/>
    <lineage>
        <taxon>Eukaryota</taxon>
        <taxon>Metazoa</taxon>
        <taxon>Ecdysozoa</taxon>
        <taxon>Nematoda</taxon>
        <taxon>Chromadorea</taxon>
        <taxon>Rhabditida</taxon>
        <taxon>Rhabditina</taxon>
        <taxon>Rhabditomorpha</taxon>
        <taxon>Rhabditoidea</taxon>
        <taxon>Rhabditidae</taxon>
        <taxon>Mesorhabditinae</taxon>
        <taxon>Mesorhabditis</taxon>
    </lineage>
</organism>
<feature type="transmembrane region" description="Helical" evidence="12">
    <location>
        <begin position="343"/>
        <end position="365"/>
    </location>
</feature>